<dbReference type="InterPro" id="IPR051768">
    <property type="entry name" value="Bact_secretion_toxin"/>
</dbReference>
<dbReference type="PANTHER" id="PTHR34976:SF1">
    <property type="entry name" value="TOXIN BC_0920"/>
    <property type="match status" value="1"/>
</dbReference>
<accession>A0A1E5GH32</accession>
<dbReference type="AlphaFoldDB" id="A0A1E5GH32"/>
<dbReference type="STRING" id="903984.BCR21_07305"/>
<sequence>MSVDMYLGPSKTQGSTTTTVCDNYGNGLNSLQDAVGNFTADQVLRSLAYDSAKGYFKEAYVPLIQGAILVVEATAKAVAKLPSDYVSEVDSCDLKSSELEREIQRYETQIQGMQNQINQVKQLLPVSSERAQHLREANGLISDYTSAKAKLEKQLQKLLAFHAFSTMIFTEVTSLKSAVNQGLAQVSGGKGFNANKGTFSNANLNDRSWMDTIGKKWQDREKERLKDQMPNMDGLEYKQIDFNGGKVWCWVKKGRTTADPEDIEKSFLFNDWVARMLEKYGPDYFKTDREKGVTDLLVEQNLRLFEEVRTGIDSKTGKKLTPAERLARGASLVNSLAALGVGAKQITNVGKGKAGQTPKKPPIVGSGRKVPAIGKPKKTISAPGKKIQSVKGKPSKVKAPVKGTGKIYNANGNPDLRALRRPQFDEVLKNGFPDGTKLNQHAYNSLFKSGRKDIMIDDIIDALNSKPISAKPGSVEYINPKTNTSVFVNPTTKEIVGIWPASFKK</sequence>
<protein>
    <recommendedName>
        <fullName evidence="4">LXG domain-containing protein</fullName>
    </recommendedName>
</protein>
<comment type="caution">
    <text evidence="5">The sequence shown here is derived from an EMBL/GenBank/DDBJ whole genome shotgun (WGS) entry which is preliminary data.</text>
</comment>
<dbReference type="InterPro" id="IPR006829">
    <property type="entry name" value="LXG_dom"/>
</dbReference>
<evidence type="ECO:0000256" key="1">
    <source>
        <dbReference type="ARBA" id="ARBA00034117"/>
    </source>
</evidence>
<proteinExistence type="inferred from homology"/>
<dbReference type="RefSeq" id="WP_069645889.1">
    <property type="nucleotide sequence ID" value="NZ_MIJZ01000012.1"/>
</dbReference>
<evidence type="ECO:0000313" key="6">
    <source>
        <dbReference type="Proteomes" id="UP000094068"/>
    </source>
</evidence>
<organism evidence="5 6">
    <name type="scientific">Enterococcus ureasiticus</name>
    <dbReference type="NCBI Taxonomy" id="903984"/>
    <lineage>
        <taxon>Bacteria</taxon>
        <taxon>Bacillati</taxon>
        <taxon>Bacillota</taxon>
        <taxon>Bacilli</taxon>
        <taxon>Lactobacillales</taxon>
        <taxon>Enterococcaceae</taxon>
        <taxon>Enterococcus</taxon>
    </lineage>
</organism>
<keyword evidence="6" id="KW-1185">Reference proteome</keyword>
<feature type="coiled-coil region" evidence="2">
    <location>
        <begin position="89"/>
        <end position="154"/>
    </location>
</feature>
<feature type="region of interest" description="Disordered" evidence="3">
    <location>
        <begin position="349"/>
        <end position="380"/>
    </location>
</feature>
<dbReference type="Proteomes" id="UP000094068">
    <property type="component" value="Unassembled WGS sequence"/>
</dbReference>
<reference evidence="6" key="1">
    <citation type="submission" date="2016-09" db="EMBL/GenBank/DDBJ databases">
        <authorList>
            <person name="Gulvik C.A."/>
        </authorList>
    </citation>
    <scope>NUCLEOTIDE SEQUENCE [LARGE SCALE GENOMIC DNA]</scope>
    <source>
        <strain evidence="6">DSM 23328</strain>
    </source>
</reference>
<dbReference type="PANTHER" id="PTHR34976">
    <property type="entry name" value="RIBONUCLEASE YQCG-RELATED"/>
    <property type="match status" value="1"/>
</dbReference>
<comment type="similarity">
    <text evidence="1">In the N-terminal section; belongs to the LXG family.</text>
</comment>
<dbReference type="OrthoDB" id="2234398at2"/>
<evidence type="ECO:0000313" key="5">
    <source>
        <dbReference type="EMBL" id="OEG12036.1"/>
    </source>
</evidence>
<feature type="domain" description="LXG" evidence="4">
    <location>
        <begin position="1"/>
        <end position="230"/>
    </location>
</feature>
<evidence type="ECO:0000256" key="2">
    <source>
        <dbReference type="SAM" id="Coils"/>
    </source>
</evidence>
<dbReference type="EMBL" id="MIJZ01000012">
    <property type="protein sequence ID" value="OEG12036.1"/>
    <property type="molecule type" value="Genomic_DNA"/>
</dbReference>
<name>A0A1E5GH32_9ENTE</name>
<evidence type="ECO:0000259" key="4">
    <source>
        <dbReference type="PROSITE" id="PS51756"/>
    </source>
</evidence>
<evidence type="ECO:0000256" key="3">
    <source>
        <dbReference type="SAM" id="MobiDB-lite"/>
    </source>
</evidence>
<gene>
    <name evidence="5" type="ORF">BCR21_07305</name>
</gene>
<keyword evidence="2" id="KW-0175">Coiled coil</keyword>
<dbReference type="PROSITE" id="PS51756">
    <property type="entry name" value="LXG"/>
    <property type="match status" value="1"/>
</dbReference>